<protein>
    <submittedName>
        <fullName evidence="1">Uncharacterized protein</fullName>
    </submittedName>
</protein>
<accession>A0A251U9J4</accession>
<dbReference type="AlphaFoldDB" id="A0A251U9J4"/>
<reference evidence="2" key="1">
    <citation type="journal article" date="2017" name="Nature">
        <title>The sunflower genome provides insights into oil metabolism, flowering and Asterid evolution.</title>
        <authorList>
            <person name="Badouin H."/>
            <person name="Gouzy J."/>
            <person name="Grassa C.J."/>
            <person name="Murat F."/>
            <person name="Staton S.E."/>
            <person name="Cottret L."/>
            <person name="Lelandais-Briere C."/>
            <person name="Owens G.L."/>
            <person name="Carrere S."/>
            <person name="Mayjonade B."/>
            <person name="Legrand L."/>
            <person name="Gill N."/>
            <person name="Kane N.C."/>
            <person name="Bowers J.E."/>
            <person name="Hubner S."/>
            <person name="Bellec A."/>
            <person name="Berard A."/>
            <person name="Berges H."/>
            <person name="Blanchet N."/>
            <person name="Boniface M.C."/>
            <person name="Brunel D."/>
            <person name="Catrice O."/>
            <person name="Chaidir N."/>
            <person name="Claudel C."/>
            <person name="Donnadieu C."/>
            <person name="Faraut T."/>
            <person name="Fievet G."/>
            <person name="Helmstetter N."/>
            <person name="King M."/>
            <person name="Knapp S.J."/>
            <person name="Lai Z."/>
            <person name="Le Paslier M.C."/>
            <person name="Lippi Y."/>
            <person name="Lorenzon L."/>
            <person name="Mandel J.R."/>
            <person name="Marage G."/>
            <person name="Marchand G."/>
            <person name="Marquand E."/>
            <person name="Bret-Mestries E."/>
            <person name="Morien E."/>
            <person name="Nambeesan S."/>
            <person name="Nguyen T."/>
            <person name="Pegot-Espagnet P."/>
            <person name="Pouilly N."/>
            <person name="Raftis F."/>
            <person name="Sallet E."/>
            <person name="Schiex T."/>
            <person name="Thomas J."/>
            <person name="Vandecasteele C."/>
            <person name="Vares D."/>
            <person name="Vear F."/>
            <person name="Vautrin S."/>
            <person name="Crespi M."/>
            <person name="Mangin B."/>
            <person name="Burke J.M."/>
            <person name="Salse J."/>
            <person name="Munos S."/>
            <person name="Vincourt P."/>
            <person name="Rieseberg L.H."/>
            <person name="Langlade N.B."/>
        </authorList>
    </citation>
    <scope>NUCLEOTIDE SEQUENCE [LARGE SCALE GENOMIC DNA]</scope>
    <source>
        <strain evidence="2">cv. SF193</strain>
    </source>
</reference>
<gene>
    <name evidence="1" type="ORF">HannXRQ_Chr07g0185481</name>
</gene>
<dbReference type="InParanoid" id="A0A251U9J4"/>
<proteinExistence type="predicted"/>
<evidence type="ECO:0000313" key="1">
    <source>
        <dbReference type="EMBL" id="OTG19759.1"/>
    </source>
</evidence>
<dbReference type="Proteomes" id="UP000215914">
    <property type="component" value="Chromosome 7"/>
</dbReference>
<name>A0A251U9J4_HELAN</name>
<evidence type="ECO:0000313" key="2">
    <source>
        <dbReference type="Proteomes" id="UP000215914"/>
    </source>
</evidence>
<keyword evidence="2" id="KW-1185">Reference proteome</keyword>
<dbReference type="EMBL" id="CM007896">
    <property type="protein sequence ID" value="OTG19759.1"/>
    <property type="molecule type" value="Genomic_DNA"/>
</dbReference>
<organism evidence="1 2">
    <name type="scientific">Helianthus annuus</name>
    <name type="common">Common sunflower</name>
    <dbReference type="NCBI Taxonomy" id="4232"/>
    <lineage>
        <taxon>Eukaryota</taxon>
        <taxon>Viridiplantae</taxon>
        <taxon>Streptophyta</taxon>
        <taxon>Embryophyta</taxon>
        <taxon>Tracheophyta</taxon>
        <taxon>Spermatophyta</taxon>
        <taxon>Magnoliopsida</taxon>
        <taxon>eudicotyledons</taxon>
        <taxon>Gunneridae</taxon>
        <taxon>Pentapetalae</taxon>
        <taxon>asterids</taxon>
        <taxon>campanulids</taxon>
        <taxon>Asterales</taxon>
        <taxon>Asteraceae</taxon>
        <taxon>Asteroideae</taxon>
        <taxon>Heliantheae alliance</taxon>
        <taxon>Heliantheae</taxon>
        <taxon>Helianthus</taxon>
    </lineage>
</organism>
<sequence length="80" mass="8744">MLTNIKNAAIQPSNKNPSRNCDISSKAFFVFYLVVANGRLRNGLTGQNGSIPWWQMGRLGNGLTGQNGSIPAGFNTFARW</sequence>